<keyword evidence="2" id="KW-0812">Transmembrane</keyword>
<protein>
    <submittedName>
        <fullName evidence="4">Peptide chain release factor domain-containing protein</fullName>
    </submittedName>
</protein>
<dbReference type="Proteomes" id="UP000663720">
    <property type="component" value="Chromosome"/>
</dbReference>
<sequence length="479" mass="56023">MGWTKKHGSEKIFTIIVIFAIIITISLGIWWFWFQDKPEQETADSPARIVDNPVEPPKAEPLEPETVIRYNKDDKDFQELMKQRKAEYGLDKGVDMIVTENESVEIGDTVIPMEEILNKIRLQKGQVVEQDIGTVLTAQRKKESIERLFEKLKESEERFWELEKQLSAGESVNPEIMQEQTQEHAELSEIIKKYQLYKETLQNIETRRQILESDDRQQKTLELIKNLEEKKHALEKELKKQVTAKTLKDIPDDNISILLEALDKIEDNFFELEAELDKPEILEQKDIFQKKVRERAALRQIVSGYNLYKQIIKDIEETKTLLDDDKQGKEILENRLAGLRIQRDDLENFLKSKLLPDESLDVYGVYIVRPGDNVWNIHFAFLKEYFKSRNILLSSSADEPLRPGVSSGVGKILKFSENMVYIFNLHERRLSFDLHIIHPLSKIVVFNMGQVFGLLNQVDYTNIRHIRFDGENIWIPAEQ</sequence>
<dbReference type="EMBL" id="CP061799">
    <property type="protein sequence ID" value="QTA82429.1"/>
    <property type="molecule type" value="Genomic_DNA"/>
</dbReference>
<keyword evidence="5" id="KW-1185">Reference proteome</keyword>
<dbReference type="Pfam" id="PF03462">
    <property type="entry name" value="PCRF"/>
    <property type="match status" value="2"/>
</dbReference>
<evidence type="ECO:0000259" key="3">
    <source>
        <dbReference type="Pfam" id="PF03462"/>
    </source>
</evidence>
<keyword evidence="2" id="KW-1133">Transmembrane helix</keyword>
<feature type="transmembrane region" description="Helical" evidence="2">
    <location>
        <begin position="12"/>
        <end position="33"/>
    </location>
</feature>
<dbReference type="SUPFAM" id="SSF75620">
    <property type="entry name" value="Release factor"/>
    <property type="match status" value="1"/>
</dbReference>
<reference evidence="4" key="1">
    <citation type="journal article" date="2021" name="Microb. Physiol.">
        <title>Proteogenomic Insights into the Physiology of Marine, Sulfate-Reducing, Filamentous Desulfonema limicola and Desulfonema magnum.</title>
        <authorList>
            <person name="Schnaars V."/>
            <person name="Wohlbrand L."/>
            <person name="Scheve S."/>
            <person name="Hinrichs C."/>
            <person name="Reinhardt R."/>
            <person name="Rabus R."/>
        </authorList>
    </citation>
    <scope>NUCLEOTIDE SEQUENCE</scope>
    <source>
        <strain evidence="4">5ac10</strain>
    </source>
</reference>
<keyword evidence="1" id="KW-0175">Coiled coil</keyword>
<dbReference type="InterPro" id="IPR045853">
    <property type="entry name" value="Pep_chain_release_fac_I_sf"/>
</dbReference>
<dbReference type="AlphaFoldDB" id="A0A975BB69"/>
<dbReference type="GO" id="GO:0006415">
    <property type="term" value="P:translational termination"/>
    <property type="evidence" value="ECO:0007669"/>
    <property type="project" value="InterPro"/>
</dbReference>
<evidence type="ECO:0000256" key="2">
    <source>
        <dbReference type="SAM" id="Phobius"/>
    </source>
</evidence>
<feature type="domain" description="Peptide chain release factor" evidence="3">
    <location>
        <begin position="156"/>
        <end position="249"/>
    </location>
</feature>
<feature type="domain" description="Peptide chain release factor" evidence="3">
    <location>
        <begin position="266"/>
        <end position="367"/>
    </location>
</feature>
<evidence type="ECO:0000256" key="1">
    <source>
        <dbReference type="SAM" id="Coils"/>
    </source>
</evidence>
<name>A0A975BB69_9BACT</name>
<feature type="coiled-coil region" evidence="1">
    <location>
        <begin position="135"/>
        <end position="275"/>
    </location>
</feature>
<accession>A0A975BB69</accession>
<gene>
    <name evidence="4" type="ORF">dnl_48040</name>
</gene>
<evidence type="ECO:0000313" key="5">
    <source>
        <dbReference type="Proteomes" id="UP000663720"/>
    </source>
</evidence>
<organism evidence="4 5">
    <name type="scientific">Desulfonema limicola</name>
    <dbReference type="NCBI Taxonomy" id="45656"/>
    <lineage>
        <taxon>Bacteria</taxon>
        <taxon>Pseudomonadati</taxon>
        <taxon>Thermodesulfobacteriota</taxon>
        <taxon>Desulfobacteria</taxon>
        <taxon>Desulfobacterales</taxon>
        <taxon>Desulfococcaceae</taxon>
        <taxon>Desulfonema</taxon>
    </lineage>
</organism>
<dbReference type="Gene3D" id="6.10.140.1950">
    <property type="match status" value="2"/>
</dbReference>
<proteinExistence type="predicted"/>
<dbReference type="InterPro" id="IPR005139">
    <property type="entry name" value="PCRF"/>
</dbReference>
<dbReference type="KEGG" id="dli:dnl_48040"/>
<keyword evidence="2" id="KW-0472">Membrane</keyword>
<evidence type="ECO:0000313" key="4">
    <source>
        <dbReference type="EMBL" id="QTA82429.1"/>
    </source>
</evidence>
<dbReference type="RefSeq" id="WP_207688362.1">
    <property type="nucleotide sequence ID" value="NZ_CP061799.1"/>
</dbReference>